<dbReference type="KEGG" id="vg:5130297"/>
<sequence length="286" mass="33220">MNAVWISADQLVEKELNTDSKQAFYNYVLGMPYEDLKMRVLPEDIFENKSKIAKEQLFDRDRYKYISCSVDWGNFHWCCVHGMTEDGHVDLIRLFNVKKNSRPDLVEADLERIILEFSKYDPDIIIADNGDSGNNVLKLINFFGRERVFGCTYKSSPRSSGQLYAQFNENTNTVTVDKLMHNKNYIQGLKTGRISVYQKQDEELKTYLKHWQNVLIMDEEDEKTGEMYQVIKRKGDDHYAQSATIGYIGLTRIKELLETSKGTSFDSTFVSTDYNQGDGNTYYLND</sequence>
<protein>
    <submittedName>
        <fullName evidence="1">ORF036</fullName>
    </submittedName>
</protein>
<proteinExistence type="predicted"/>
<name>Q4Z9G9_BPTWO</name>
<dbReference type="Proteomes" id="UP000001466">
    <property type="component" value="Segment"/>
</dbReference>
<organism evidence="1 2">
    <name type="scientific">Staphylococcus phage Twort (strain DSM 17442 / HER 48)</name>
    <name type="common">Bacteriophage Twort</name>
    <dbReference type="NCBI Taxonomy" id="2908167"/>
    <lineage>
        <taxon>Viruses</taxon>
        <taxon>Duplodnaviria</taxon>
        <taxon>Heunggongvirae</taxon>
        <taxon>Uroviricota</taxon>
        <taxon>Caudoviricetes</taxon>
        <taxon>Herelleviridae</taxon>
        <taxon>Twortvirinae</taxon>
        <taxon>Twortvirus</taxon>
        <taxon>Twortvirus twort</taxon>
    </lineage>
</organism>
<dbReference type="RefSeq" id="YP_238536.1">
    <property type="nucleotide sequence ID" value="NC_007021.1"/>
</dbReference>
<dbReference type="EMBL" id="AY954970">
    <property type="protein sequence ID" value="AAX92332.1"/>
    <property type="molecule type" value="Genomic_DNA"/>
</dbReference>
<organismHost>
    <name type="scientific">Twortvirus twort</name>
    <dbReference type="NCBI Taxonomy" id="55510"/>
</organismHost>
<dbReference type="GeneID" id="5130297"/>
<accession>Q4Z9G9</accession>
<evidence type="ECO:0000313" key="2">
    <source>
        <dbReference type="Proteomes" id="UP000001466"/>
    </source>
</evidence>
<reference evidence="1 2" key="1">
    <citation type="journal article" date="2005" name="Proc. Natl. Acad. Sci. U.S.A.">
        <title>The complete genomes and proteomes of 27 Staphylococcus aureus bacteriophages.</title>
        <authorList>
            <person name="Kwan T."/>
            <person name="Liu J."/>
            <person name="Dubow M."/>
            <person name="Gros P."/>
            <person name="Pelletier J."/>
        </authorList>
    </citation>
    <scope>NUCLEOTIDE SEQUENCE [LARGE SCALE GENOMIC DNA]</scope>
</reference>
<keyword evidence="2" id="KW-1185">Reference proteome</keyword>
<evidence type="ECO:0000313" key="1">
    <source>
        <dbReference type="EMBL" id="AAX92332.1"/>
    </source>
</evidence>